<dbReference type="Proteomes" id="UP000177811">
    <property type="component" value="Unassembled WGS sequence"/>
</dbReference>
<name>A0A1G2KQ22_9BACT</name>
<organism evidence="1 2">
    <name type="scientific">Candidatus Sungbacteria bacterium RIFCSPHIGHO2_02_FULL_51_29</name>
    <dbReference type="NCBI Taxonomy" id="1802273"/>
    <lineage>
        <taxon>Bacteria</taxon>
        <taxon>Candidatus Sungiibacteriota</taxon>
    </lineage>
</organism>
<dbReference type="EMBL" id="MHQL01000061">
    <property type="protein sequence ID" value="OHA01518.1"/>
    <property type="molecule type" value="Genomic_DNA"/>
</dbReference>
<evidence type="ECO:0000313" key="1">
    <source>
        <dbReference type="EMBL" id="OHA01518.1"/>
    </source>
</evidence>
<sequence>MEQPRYKETCDKLFAVLGYSDEEKTEALGALKRKLAWRLLRSVEPDLSEDDRAWIREHWRSATENDPRIKELHEKIHALRSADELAQASHAFFKAILEEYAGFMSDGLDAARAHELRKIASSF</sequence>
<proteinExistence type="predicted"/>
<reference evidence="1 2" key="1">
    <citation type="journal article" date="2016" name="Nat. Commun.">
        <title>Thousands of microbial genomes shed light on interconnected biogeochemical processes in an aquifer system.</title>
        <authorList>
            <person name="Anantharaman K."/>
            <person name="Brown C.T."/>
            <person name="Hug L.A."/>
            <person name="Sharon I."/>
            <person name="Castelle C.J."/>
            <person name="Probst A.J."/>
            <person name="Thomas B.C."/>
            <person name="Singh A."/>
            <person name="Wilkins M.J."/>
            <person name="Karaoz U."/>
            <person name="Brodie E.L."/>
            <person name="Williams K.H."/>
            <person name="Hubbard S.S."/>
            <person name="Banfield J.F."/>
        </authorList>
    </citation>
    <scope>NUCLEOTIDE SEQUENCE [LARGE SCALE GENOMIC DNA]</scope>
</reference>
<accession>A0A1G2KQ22</accession>
<comment type="caution">
    <text evidence="1">The sequence shown here is derived from an EMBL/GenBank/DDBJ whole genome shotgun (WGS) entry which is preliminary data.</text>
</comment>
<protein>
    <submittedName>
        <fullName evidence="1">Uncharacterized protein</fullName>
    </submittedName>
</protein>
<dbReference type="AlphaFoldDB" id="A0A1G2KQ22"/>
<gene>
    <name evidence="1" type="ORF">A3C16_02300</name>
</gene>
<evidence type="ECO:0000313" key="2">
    <source>
        <dbReference type="Proteomes" id="UP000177811"/>
    </source>
</evidence>